<dbReference type="SUPFAM" id="SSF46785">
    <property type="entry name" value="Winged helix' DNA-binding domain"/>
    <property type="match status" value="1"/>
</dbReference>
<name>A0A5B8LV98_9HYPH</name>
<dbReference type="InterPro" id="IPR005149">
    <property type="entry name" value="Tscrpt_reg_PadR_N"/>
</dbReference>
<evidence type="ECO:0000313" key="4">
    <source>
        <dbReference type="Proteomes" id="UP000315364"/>
    </source>
</evidence>
<dbReference type="OrthoDB" id="9814826at2"/>
<dbReference type="Gene3D" id="1.10.10.10">
    <property type="entry name" value="Winged helix-like DNA-binding domain superfamily/Winged helix DNA-binding domain"/>
    <property type="match status" value="1"/>
</dbReference>
<dbReference type="Proteomes" id="UP000315364">
    <property type="component" value="Chromosome"/>
</dbReference>
<keyword evidence="4" id="KW-1185">Reference proteome</keyword>
<reference evidence="3 4" key="1">
    <citation type="submission" date="2019-07" db="EMBL/GenBank/DDBJ databases">
        <title>Full genome sequence of Devosia sp. Gsoil 520.</title>
        <authorList>
            <person name="Im W.-T."/>
        </authorList>
    </citation>
    <scope>NUCLEOTIDE SEQUENCE [LARGE SCALE GENOMIC DNA]</scope>
    <source>
        <strain evidence="3 4">Gsoil 520</strain>
    </source>
</reference>
<evidence type="ECO:0000313" key="3">
    <source>
        <dbReference type="EMBL" id="QDZ12267.1"/>
    </source>
</evidence>
<dbReference type="EMBL" id="CP042304">
    <property type="protein sequence ID" value="QDZ12267.1"/>
    <property type="molecule type" value="Genomic_DNA"/>
</dbReference>
<evidence type="ECO:0000259" key="2">
    <source>
        <dbReference type="Pfam" id="PF03551"/>
    </source>
</evidence>
<dbReference type="AlphaFoldDB" id="A0A5B8LV98"/>
<dbReference type="InterPro" id="IPR036390">
    <property type="entry name" value="WH_DNA-bd_sf"/>
</dbReference>
<organism evidence="3 4">
    <name type="scientific">Devosia ginsengisoli</name>
    <dbReference type="NCBI Taxonomy" id="400770"/>
    <lineage>
        <taxon>Bacteria</taxon>
        <taxon>Pseudomonadati</taxon>
        <taxon>Pseudomonadota</taxon>
        <taxon>Alphaproteobacteria</taxon>
        <taxon>Hyphomicrobiales</taxon>
        <taxon>Devosiaceae</taxon>
        <taxon>Devosia</taxon>
    </lineage>
</organism>
<dbReference type="Pfam" id="PF03551">
    <property type="entry name" value="PadR"/>
    <property type="match status" value="1"/>
</dbReference>
<dbReference type="PANTHER" id="PTHR43252:SF7">
    <property type="entry name" value="TRANSCRIPTIONAL REGULATOR YQJI"/>
    <property type="match status" value="1"/>
</dbReference>
<feature type="compositionally biased region" description="Basic and acidic residues" evidence="1">
    <location>
        <begin position="181"/>
        <end position="192"/>
    </location>
</feature>
<evidence type="ECO:0000256" key="1">
    <source>
        <dbReference type="SAM" id="MobiDB-lite"/>
    </source>
</evidence>
<gene>
    <name evidence="3" type="ORF">FPZ08_16850</name>
</gene>
<sequence length="244" mass="27330">MNGYWRNGEPNWRRMEAMARRGWGRFASGMEGEGWGNMAGNLRVGRMLASGDLRLVALFLIEQQPRHGYDLIKAVEEKSAGFYTPSPGIVYPALTFLEEAGYVTSEADGNKKLYTITDEGRTHLADNREAIESTLAFLAKAGEQMNRFREFARADWPFNREDGPDFGNRPPHRGHGPGWGPRDEPRADRDLKGVVPELNEARRDLKAAIKKTRRGSEDQQRAAADILKRAAAEIDALGDDDVDI</sequence>
<dbReference type="InterPro" id="IPR036388">
    <property type="entry name" value="WH-like_DNA-bd_sf"/>
</dbReference>
<dbReference type="PANTHER" id="PTHR43252">
    <property type="entry name" value="TRANSCRIPTIONAL REGULATOR YQJI"/>
    <property type="match status" value="1"/>
</dbReference>
<proteinExistence type="predicted"/>
<dbReference type="KEGG" id="dea:FPZ08_16850"/>
<accession>A0A5B8LV98</accession>
<feature type="domain" description="Transcription regulator PadR N-terminal" evidence="2">
    <location>
        <begin position="58"/>
        <end position="125"/>
    </location>
</feature>
<dbReference type="InterPro" id="IPR011991">
    <property type="entry name" value="ArsR-like_HTH"/>
</dbReference>
<dbReference type="CDD" id="cd00090">
    <property type="entry name" value="HTH_ARSR"/>
    <property type="match status" value="1"/>
</dbReference>
<dbReference type="GO" id="GO:0006355">
    <property type="term" value="P:regulation of DNA-templated transcription"/>
    <property type="evidence" value="ECO:0007669"/>
    <property type="project" value="UniProtKB-ARBA"/>
</dbReference>
<dbReference type="RefSeq" id="WP_146291120.1">
    <property type="nucleotide sequence ID" value="NZ_CP042304.1"/>
</dbReference>
<protein>
    <submittedName>
        <fullName evidence="3">PadR family transcriptional regulator</fullName>
    </submittedName>
</protein>
<feature type="region of interest" description="Disordered" evidence="1">
    <location>
        <begin position="160"/>
        <end position="194"/>
    </location>
</feature>